<organism evidence="3 4">
    <name type="scientific">Polyporus arcularius HHB13444</name>
    <dbReference type="NCBI Taxonomy" id="1314778"/>
    <lineage>
        <taxon>Eukaryota</taxon>
        <taxon>Fungi</taxon>
        <taxon>Dikarya</taxon>
        <taxon>Basidiomycota</taxon>
        <taxon>Agaricomycotina</taxon>
        <taxon>Agaricomycetes</taxon>
        <taxon>Polyporales</taxon>
        <taxon>Polyporaceae</taxon>
        <taxon>Polyporus</taxon>
    </lineage>
</organism>
<accession>A0A5C3PUL7</accession>
<feature type="non-terminal residue" evidence="3">
    <location>
        <position position="245"/>
    </location>
</feature>
<evidence type="ECO:0000313" key="4">
    <source>
        <dbReference type="Proteomes" id="UP000308197"/>
    </source>
</evidence>
<keyword evidence="4" id="KW-1185">Reference proteome</keyword>
<dbReference type="EMBL" id="ML210983">
    <property type="protein sequence ID" value="TFK93376.1"/>
    <property type="molecule type" value="Genomic_DNA"/>
</dbReference>
<keyword evidence="1" id="KW-0472">Membrane</keyword>
<feature type="domain" description="DUF6535" evidence="2">
    <location>
        <begin position="24"/>
        <end position="208"/>
    </location>
</feature>
<sequence length="245" mass="27177">MRILQQYREEAYKRHTDAERAQAWNDAGDIVKTYHTEILEYWGKQLDVNLIFAGLFSAVITAFTVQSYQLLQPAPTDASLAVLQQISSQINSFTVNPSFVNSTHSAQSVEALQSKVFRPSTAAVWINVLWFLSLLFSVVAALIALTIRQSLYMSGVGITGDLRVQARHRQYRLDGLLSWDVETSVAWVSVALQSSVACFLAGLIIFSWDLNRFLAIAVTIPALAALLFIGILYTLVPLCSPGCPY</sequence>
<dbReference type="Proteomes" id="UP000308197">
    <property type="component" value="Unassembled WGS sequence"/>
</dbReference>
<gene>
    <name evidence="3" type="ORF">K466DRAFT_478828</name>
</gene>
<evidence type="ECO:0000313" key="3">
    <source>
        <dbReference type="EMBL" id="TFK93376.1"/>
    </source>
</evidence>
<proteinExistence type="predicted"/>
<feature type="transmembrane region" description="Helical" evidence="1">
    <location>
        <begin position="185"/>
        <end position="206"/>
    </location>
</feature>
<feature type="transmembrane region" description="Helical" evidence="1">
    <location>
        <begin position="213"/>
        <end position="236"/>
    </location>
</feature>
<dbReference type="InterPro" id="IPR045338">
    <property type="entry name" value="DUF6535"/>
</dbReference>
<dbReference type="AlphaFoldDB" id="A0A5C3PUL7"/>
<dbReference type="Pfam" id="PF20153">
    <property type="entry name" value="DUF6535"/>
    <property type="match status" value="1"/>
</dbReference>
<keyword evidence="1" id="KW-0812">Transmembrane</keyword>
<dbReference type="InParanoid" id="A0A5C3PUL7"/>
<protein>
    <recommendedName>
        <fullName evidence="2">DUF6535 domain-containing protein</fullName>
    </recommendedName>
</protein>
<feature type="transmembrane region" description="Helical" evidence="1">
    <location>
        <begin position="122"/>
        <end position="147"/>
    </location>
</feature>
<name>A0A5C3PUL7_9APHY</name>
<keyword evidence="1" id="KW-1133">Transmembrane helix</keyword>
<evidence type="ECO:0000256" key="1">
    <source>
        <dbReference type="SAM" id="Phobius"/>
    </source>
</evidence>
<evidence type="ECO:0000259" key="2">
    <source>
        <dbReference type="Pfam" id="PF20153"/>
    </source>
</evidence>
<reference evidence="3 4" key="1">
    <citation type="journal article" date="2019" name="Nat. Ecol. Evol.">
        <title>Megaphylogeny resolves global patterns of mushroom evolution.</title>
        <authorList>
            <person name="Varga T."/>
            <person name="Krizsan K."/>
            <person name="Foldi C."/>
            <person name="Dima B."/>
            <person name="Sanchez-Garcia M."/>
            <person name="Sanchez-Ramirez S."/>
            <person name="Szollosi G.J."/>
            <person name="Szarkandi J.G."/>
            <person name="Papp V."/>
            <person name="Albert L."/>
            <person name="Andreopoulos W."/>
            <person name="Angelini C."/>
            <person name="Antonin V."/>
            <person name="Barry K.W."/>
            <person name="Bougher N.L."/>
            <person name="Buchanan P."/>
            <person name="Buyck B."/>
            <person name="Bense V."/>
            <person name="Catcheside P."/>
            <person name="Chovatia M."/>
            <person name="Cooper J."/>
            <person name="Damon W."/>
            <person name="Desjardin D."/>
            <person name="Finy P."/>
            <person name="Geml J."/>
            <person name="Haridas S."/>
            <person name="Hughes K."/>
            <person name="Justo A."/>
            <person name="Karasinski D."/>
            <person name="Kautmanova I."/>
            <person name="Kiss B."/>
            <person name="Kocsube S."/>
            <person name="Kotiranta H."/>
            <person name="LaButti K.M."/>
            <person name="Lechner B.E."/>
            <person name="Liimatainen K."/>
            <person name="Lipzen A."/>
            <person name="Lukacs Z."/>
            <person name="Mihaltcheva S."/>
            <person name="Morgado L.N."/>
            <person name="Niskanen T."/>
            <person name="Noordeloos M.E."/>
            <person name="Ohm R.A."/>
            <person name="Ortiz-Santana B."/>
            <person name="Ovrebo C."/>
            <person name="Racz N."/>
            <person name="Riley R."/>
            <person name="Savchenko A."/>
            <person name="Shiryaev A."/>
            <person name="Soop K."/>
            <person name="Spirin V."/>
            <person name="Szebenyi C."/>
            <person name="Tomsovsky M."/>
            <person name="Tulloss R.E."/>
            <person name="Uehling J."/>
            <person name="Grigoriev I.V."/>
            <person name="Vagvolgyi C."/>
            <person name="Papp T."/>
            <person name="Martin F.M."/>
            <person name="Miettinen O."/>
            <person name="Hibbett D.S."/>
            <person name="Nagy L.G."/>
        </authorList>
    </citation>
    <scope>NUCLEOTIDE SEQUENCE [LARGE SCALE GENOMIC DNA]</scope>
    <source>
        <strain evidence="3 4">HHB13444</strain>
    </source>
</reference>